<gene>
    <name evidence="1" type="ORF">L1987_14242</name>
</gene>
<reference evidence="2" key="1">
    <citation type="journal article" date="2022" name="Mol. Ecol. Resour.">
        <title>The genomes of chicory, endive, great burdock and yacon provide insights into Asteraceae palaeo-polyploidization history and plant inulin production.</title>
        <authorList>
            <person name="Fan W."/>
            <person name="Wang S."/>
            <person name="Wang H."/>
            <person name="Wang A."/>
            <person name="Jiang F."/>
            <person name="Liu H."/>
            <person name="Zhao H."/>
            <person name="Xu D."/>
            <person name="Zhang Y."/>
        </authorList>
    </citation>
    <scope>NUCLEOTIDE SEQUENCE [LARGE SCALE GENOMIC DNA]</scope>
    <source>
        <strain evidence="2">cv. Yunnan</strain>
    </source>
</reference>
<evidence type="ECO:0000313" key="1">
    <source>
        <dbReference type="EMBL" id="KAI3814602.1"/>
    </source>
</evidence>
<accession>A0ACB9J5R5</accession>
<dbReference type="Proteomes" id="UP001056120">
    <property type="component" value="Linkage Group LG05"/>
</dbReference>
<protein>
    <submittedName>
        <fullName evidence="1">Uncharacterized protein</fullName>
    </submittedName>
</protein>
<organism evidence="1 2">
    <name type="scientific">Smallanthus sonchifolius</name>
    <dbReference type="NCBI Taxonomy" id="185202"/>
    <lineage>
        <taxon>Eukaryota</taxon>
        <taxon>Viridiplantae</taxon>
        <taxon>Streptophyta</taxon>
        <taxon>Embryophyta</taxon>
        <taxon>Tracheophyta</taxon>
        <taxon>Spermatophyta</taxon>
        <taxon>Magnoliopsida</taxon>
        <taxon>eudicotyledons</taxon>
        <taxon>Gunneridae</taxon>
        <taxon>Pentapetalae</taxon>
        <taxon>asterids</taxon>
        <taxon>campanulids</taxon>
        <taxon>Asterales</taxon>
        <taxon>Asteraceae</taxon>
        <taxon>Asteroideae</taxon>
        <taxon>Heliantheae alliance</taxon>
        <taxon>Millerieae</taxon>
        <taxon>Smallanthus</taxon>
    </lineage>
</organism>
<reference evidence="1 2" key="2">
    <citation type="journal article" date="2022" name="Mol. Ecol. Resour.">
        <title>The genomes of chicory, endive, great burdock and yacon provide insights into Asteraceae paleo-polyploidization history and plant inulin production.</title>
        <authorList>
            <person name="Fan W."/>
            <person name="Wang S."/>
            <person name="Wang H."/>
            <person name="Wang A."/>
            <person name="Jiang F."/>
            <person name="Liu H."/>
            <person name="Zhao H."/>
            <person name="Xu D."/>
            <person name="Zhang Y."/>
        </authorList>
    </citation>
    <scope>NUCLEOTIDE SEQUENCE [LARGE SCALE GENOMIC DNA]</scope>
    <source>
        <strain evidence="2">cv. Yunnan</strain>
        <tissue evidence="1">Leaves</tissue>
    </source>
</reference>
<evidence type="ECO:0000313" key="2">
    <source>
        <dbReference type="Proteomes" id="UP001056120"/>
    </source>
</evidence>
<keyword evidence="2" id="KW-1185">Reference proteome</keyword>
<proteinExistence type="predicted"/>
<comment type="caution">
    <text evidence="1">The sequence shown here is derived from an EMBL/GenBank/DDBJ whole genome shotgun (WGS) entry which is preliminary data.</text>
</comment>
<name>A0ACB9J5R5_9ASTR</name>
<sequence>MSRKRLKFKKRISSVSHEQFLGEDRSEYHNSGDGDPALDPNDVGDGGIDSSNQWGTTRRNGNRSWGLKKAGEVKVSKKGRTYLPPTSRRNQTEERAAWGDFPMQNVGYTKKSRKHKYRPASQQPFGLLTKFSGVL</sequence>
<dbReference type="EMBL" id="CM042022">
    <property type="protein sequence ID" value="KAI3814602.1"/>
    <property type="molecule type" value="Genomic_DNA"/>
</dbReference>